<name>A0ABQ8KB68_9APHY</name>
<accession>A0ABQ8KB68</accession>
<sequence length="644" mass="69836">MSTRPPAAGTSFVGDAQCFSRPPSTNPSGVSTPFTPVSVPSNLFPETSTYLQSGDSRSASFTDSTKPSILDNSSGTAIPPGWGRELPPHLPAPTATSTPWKPSASAPRPSAPSPSVDASEMRQAAKDAVDKYHFRDLLDAGGQFPVDRRYPYAANSLFDDLNAPDALGRYRTLFEEANAFAGEDLPPGDILDRQDVEDKDTRFQLTARALTRVEYVVDGLESLVRGMLRLENLTSRWKADHADTLLSIMRAAPSKGLLSDAYRVIQYRVVKALTLLHQRKELHGGSAVPYSVQSTPSNFSQGLRNTNTRREVVDRWLKHPDIYANLTPEYQAVVLRRLKQGEGTPSDSANAQVPPEFRFQVPPSSLLVAPIAHHASTSLRKESELPPPTPSPEQGASFAQPSASFAPVHPLPSDKQKPKVRFPLESVDTRPRYTQRTSFGNPEFALPASANPAGLKSGSLRPSKTANDATSELRSAPVPSTTDRERVARRSSVPWPKSHSTALPDSAAAQAVREAVHPSGQPLSTVLPSNPYFHTVGPDVLQAPLDYHPSEFVQTEHGRSTNGQPYFVYQARSAGATLPRTGVLIKMEETFLWEIDPPTEATLLPAPPEAVTAAEDTVPQVMDLLVADPLVADPRVADLLTEDP</sequence>
<feature type="region of interest" description="Disordered" evidence="1">
    <location>
        <begin position="1"/>
        <end position="124"/>
    </location>
</feature>
<evidence type="ECO:0000256" key="1">
    <source>
        <dbReference type="SAM" id="MobiDB-lite"/>
    </source>
</evidence>
<dbReference type="EMBL" id="JADCUA010000015">
    <property type="protein sequence ID" value="KAH9834399.1"/>
    <property type="molecule type" value="Genomic_DNA"/>
</dbReference>
<protein>
    <submittedName>
        <fullName evidence="2">Uncharacterized protein</fullName>
    </submittedName>
</protein>
<feature type="region of interest" description="Disordered" evidence="1">
    <location>
        <begin position="377"/>
        <end position="502"/>
    </location>
</feature>
<feature type="compositionally biased region" description="Polar residues" evidence="1">
    <location>
        <begin position="22"/>
        <end position="76"/>
    </location>
</feature>
<feature type="compositionally biased region" description="Low complexity" evidence="1">
    <location>
        <begin position="392"/>
        <end position="407"/>
    </location>
</feature>
<organism evidence="2 3">
    <name type="scientific">Rhodofomes roseus</name>
    <dbReference type="NCBI Taxonomy" id="34475"/>
    <lineage>
        <taxon>Eukaryota</taxon>
        <taxon>Fungi</taxon>
        <taxon>Dikarya</taxon>
        <taxon>Basidiomycota</taxon>
        <taxon>Agaricomycotina</taxon>
        <taxon>Agaricomycetes</taxon>
        <taxon>Polyporales</taxon>
        <taxon>Rhodofomes</taxon>
    </lineage>
</organism>
<gene>
    <name evidence="2" type="ORF">C8Q71DRAFT_859401</name>
</gene>
<keyword evidence="3" id="KW-1185">Reference proteome</keyword>
<reference evidence="2 3" key="1">
    <citation type="journal article" date="2021" name="Environ. Microbiol.">
        <title>Gene family expansions and transcriptome signatures uncover fungal adaptations to wood decay.</title>
        <authorList>
            <person name="Hage H."/>
            <person name="Miyauchi S."/>
            <person name="Viragh M."/>
            <person name="Drula E."/>
            <person name="Min B."/>
            <person name="Chaduli D."/>
            <person name="Navarro D."/>
            <person name="Favel A."/>
            <person name="Norest M."/>
            <person name="Lesage-Meessen L."/>
            <person name="Balint B."/>
            <person name="Merenyi Z."/>
            <person name="de Eugenio L."/>
            <person name="Morin E."/>
            <person name="Martinez A.T."/>
            <person name="Baldrian P."/>
            <person name="Stursova M."/>
            <person name="Martinez M.J."/>
            <person name="Novotny C."/>
            <person name="Magnuson J.K."/>
            <person name="Spatafora J.W."/>
            <person name="Maurice S."/>
            <person name="Pangilinan J."/>
            <person name="Andreopoulos W."/>
            <person name="LaButti K."/>
            <person name="Hundley H."/>
            <person name="Na H."/>
            <person name="Kuo A."/>
            <person name="Barry K."/>
            <person name="Lipzen A."/>
            <person name="Henrissat B."/>
            <person name="Riley R."/>
            <person name="Ahrendt S."/>
            <person name="Nagy L.G."/>
            <person name="Grigoriev I.V."/>
            <person name="Martin F."/>
            <person name="Rosso M.N."/>
        </authorList>
    </citation>
    <scope>NUCLEOTIDE SEQUENCE [LARGE SCALE GENOMIC DNA]</scope>
    <source>
        <strain evidence="2 3">CIRM-BRFM 1785</strain>
    </source>
</reference>
<dbReference type="GeneID" id="72008361"/>
<comment type="caution">
    <text evidence="2">The sequence shown here is derived from an EMBL/GenBank/DDBJ whole genome shotgun (WGS) entry which is preliminary data.</text>
</comment>
<proteinExistence type="predicted"/>
<dbReference type="RefSeq" id="XP_047776930.1">
    <property type="nucleotide sequence ID" value="XM_047927629.1"/>
</dbReference>
<feature type="compositionally biased region" description="Polar residues" evidence="1">
    <location>
        <begin position="460"/>
        <end position="481"/>
    </location>
</feature>
<dbReference type="Proteomes" id="UP000814176">
    <property type="component" value="Unassembled WGS sequence"/>
</dbReference>
<evidence type="ECO:0000313" key="3">
    <source>
        <dbReference type="Proteomes" id="UP000814176"/>
    </source>
</evidence>
<evidence type="ECO:0000313" key="2">
    <source>
        <dbReference type="EMBL" id="KAH9834399.1"/>
    </source>
</evidence>